<sequence>MGFKKGMTAILSILIIVGVMLTGCSNKNDYVAAINDGKVSVEEYKVYLWRIKQVYQSIGQEDIWETKFDGKPAEEVAKERALDSIKSIKLQVQEAKKMKLSLTDEEKEQVKARAGILKSEIGEEEIKNMGISNTTIEKIAEENILSQKLYEAITKDFVVNKEEFEEFFEQNKESLKQVRAKHILLKTHDIKDGKLEALSEEEQEEAYKKAQEALERAKAGEDFAALVQEYSEDEASLPSDGEYVFGRNQMEPAFEAASFELKVGEISDLVETSYGYHIIKLEEIIEPDKEETEQSYYDLEKQSFYQSKVQEWMNQATVEINQEVWDTIKVKE</sequence>
<evidence type="ECO:0000259" key="3">
    <source>
        <dbReference type="PROSITE" id="PS50198"/>
    </source>
</evidence>
<protein>
    <submittedName>
        <fullName evidence="4">Peptidylprolyl isomerase</fullName>
        <ecNumber evidence="4">5.2.1.8</ecNumber>
    </submittedName>
</protein>
<dbReference type="EC" id="5.2.1.8" evidence="4"/>
<dbReference type="PROSITE" id="PS50198">
    <property type="entry name" value="PPIC_PPIASE_2"/>
    <property type="match status" value="1"/>
</dbReference>
<dbReference type="Gene3D" id="3.10.50.40">
    <property type="match status" value="1"/>
</dbReference>
<proteinExistence type="predicted"/>
<dbReference type="Pfam" id="PF13624">
    <property type="entry name" value="SurA_N_3"/>
    <property type="match status" value="1"/>
</dbReference>
<dbReference type="InterPro" id="IPR050245">
    <property type="entry name" value="PrsA_foldase"/>
</dbReference>
<keyword evidence="5" id="KW-1185">Reference proteome</keyword>
<name>A0ABZ2Y220_9FIRM</name>
<dbReference type="InterPro" id="IPR027304">
    <property type="entry name" value="Trigger_fact/SurA_dom_sf"/>
</dbReference>
<dbReference type="EMBL" id="CP121687">
    <property type="protein sequence ID" value="WZL69230.1"/>
    <property type="molecule type" value="Genomic_DNA"/>
</dbReference>
<dbReference type="RefSeq" id="WP_341876238.1">
    <property type="nucleotide sequence ID" value="NZ_CP121687.1"/>
</dbReference>
<accession>A0ABZ2Y220</accession>
<dbReference type="InterPro" id="IPR046357">
    <property type="entry name" value="PPIase_dom_sf"/>
</dbReference>
<evidence type="ECO:0000313" key="5">
    <source>
        <dbReference type="Proteomes" id="UP001486565"/>
    </source>
</evidence>
<dbReference type="PANTHER" id="PTHR47245">
    <property type="entry name" value="PEPTIDYLPROLYL ISOMERASE"/>
    <property type="match status" value="1"/>
</dbReference>
<organism evidence="4 5">
    <name type="scientific">Defluviitalea saccharophila</name>
    <dbReference type="NCBI Taxonomy" id="879970"/>
    <lineage>
        <taxon>Bacteria</taxon>
        <taxon>Bacillati</taxon>
        <taxon>Bacillota</taxon>
        <taxon>Clostridia</taxon>
        <taxon>Lachnospirales</taxon>
        <taxon>Defluviitaleaceae</taxon>
        <taxon>Defluviitalea</taxon>
    </lineage>
</organism>
<dbReference type="GO" id="GO:0003755">
    <property type="term" value="F:peptidyl-prolyl cis-trans isomerase activity"/>
    <property type="evidence" value="ECO:0007669"/>
    <property type="project" value="UniProtKB-EC"/>
</dbReference>
<reference evidence="4 5" key="1">
    <citation type="submission" date="2023-03" db="EMBL/GenBank/DDBJ databases">
        <title>Novel Species.</title>
        <authorList>
            <person name="Ma S."/>
        </authorList>
    </citation>
    <scope>NUCLEOTIDE SEQUENCE [LARGE SCALE GENOMIC DNA]</scope>
    <source>
        <strain evidence="4 5">LIND6LT2</strain>
    </source>
</reference>
<dbReference type="PANTHER" id="PTHR47245:SF2">
    <property type="entry name" value="PEPTIDYL-PROLYL CIS-TRANS ISOMERASE HP_0175-RELATED"/>
    <property type="match status" value="1"/>
</dbReference>
<feature type="domain" description="PpiC" evidence="3">
    <location>
        <begin position="175"/>
        <end position="283"/>
    </location>
</feature>
<keyword evidence="1" id="KW-0697">Rotamase</keyword>
<gene>
    <name evidence="4" type="ORF">QBE51_10530</name>
</gene>
<dbReference type="Pfam" id="PF00639">
    <property type="entry name" value="Rotamase"/>
    <property type="match status" value="1"/>
</dbReference>
<dbReference type="SUPFAM" id="SSF109998">
    <property type="entry name" value="Triger factor/SurA peptide-binding domain-like"/>
    <property type="match status" value="1"/>
</dbReference>
<dbReference type="SUPFAM" id="SSF54534">
    <property type="entry name" value="FKBP-like"/>
    <property type="match status" value="1"/>
</dbReference>
<keyword evidence="2" id="KW-0175">Coiled coil</keyword>
<evidence type="ECO:0000256" key="2">
    <source>
        <dbReference type="SAM" id="Coils"/>
    </source>
</evidence>
<dbReference type="PROSITE" id="PS51257">
    <property type="entry name" value="PROKAR_LIPOPROTEIN"/>
    <property type="match status" value="1"/>
</dbReference>
<evidence type="ECO:0000313" key="4">
    <source>
        <dbReference type="EMBL" id="WZL69230.1"/>
    </source>
</evidence>
<evidence type="ECO:0000256" key="1">
    <source>
        <dbReference type="PROSITE-ProRule" id="PRU00278"/>
    </source>
</evidence>
<feature type="coiled-coil region" evidence="2">
    <location>
        <begin position="78"/>
        <end position="105"/>
    </location>
</feature>
<dbReference type="InterPro" id="IPR000297">
    <property type="entry name" value="PPIase_PpiC"/>
</dbReference>
<dbReference type="Proteomes" id="UP001486565">
    <property type="component" value="Chromosome"/>
</dbReference>
<keyword evidence="1 4" id="KW-0413">Isomerase</keyword>